<evidence type="ECO:0000313" key="1">
    <source>
        <dbReference type="EMBL" id="KAG0291880.1"/>
    </source>
</evidence>
<sequence length="1104" mass="124999">MLARNLKSLLTCNFTNEQKQPIRLYNTNEPRYVPIRPNPNQGGPPIVDWSEIKSHFPDIELAITAELDFERDSSNRLLTPLRIKAQQHLELVVQPVETIYEMFSKVLHVVTEQHAENLAQHKTTQESVENVRKAVETSFRTLFELPDHDIPRMFIIVPEPTARLNPSRLVYRSYRLYFLCECGDSSGTSNSTDGGISHHMHFTNHEGYEIRTPKAFIQKYGSHMIKLLDAIKGLAAVNDLTPLAILKASGLPDQLQNAIRSTEDGKCLPEIKEITEHLQQVLNPTDGTVDANHCQVLDGVELRAIKSFLVRKDARQTLGNLYRILTPEKKIKWVCRKHVQENVKGNGFAVLRHAIGDFGATLDESRGRVTVQLSSKNAVKFFEIVGKESDIQELDITLDFSPSTDQIRKLRHAIKSSQVSRLIISIKTVGDKYIIPGVIRKVSGGGQLLKLFSLKKLVTPKPFRNLSIKGVPDILEEYAYGKSNQCLAYSLDLDRVSFNWDREESRNRLLELLDWAPGLSRLRLWSGTVSEGYDMVLKLAEKSHRLTAVEITTGSEERVVVFKLNAGTIMSIDASLKASELGTVSGWGDKIESLTILLDDNYCSWEALRTILAKSPILARLELHWPVEQFSNIFQNIQSLVGPDLSLATLYLRHGTSHNPTATTTIKLLPEEERHLGFWTAYSRFGVFPTYSAIPCQLTDEQFNVFQDYYSKSEESIRPRELNLDVSMLSPQGIEHLNSFLSRHRHVHLRLSGPWTQYLHDLIIVRFEERLTGFDMVAHLPGSNPLANGARKLYEILSLIRATVTVLGAQMSFKTDKGNTIVIPSLLDHSTASFKIIQEDEPFDFVLTRDFMCLPSKLCCLGWLSDNDVLLLQKLVAQNPHQIRYLYLSIQGLSIKSMTKLEDIVLGLHPNAELKIYWDGHKDVEISKMDVRIRFLSNVASRTHDLVLENINSLGRDLTVPAMSIATPLPLRTVSLVNIQVTNWLSKWMMQWITEPSTQLKSLCVEGLKGMDSSHWSPILRGMNFAALESVVLWSSGVTEKLLQEMVNQIPDGGVLTELRVQVIEKPNKVLSWKKNKALEEIKRLNTKVPNCEVTIEIDRTQKN</sequence>
<organism evidence="1 2">
    <name type="scientific">Linnemannia gamsii</name>
    <dbReference type="NCBI Taxonomy" id="64522"/>
    <lineage>
        <taxon>Eukaryota</taxon>
        <taxon>Fungi</taxon>
        <taxon>Fungi incertae sedis</taxon>
        <taxon>Mucoromycota</taxon>
        <taxon>Mortierellomycotina</taxon>
        <taxon>Mortierellomycetes</taxon>
        <taxon>Mortierellales</taxon>
        <taxon>Mortierellaceae</taxon>
        <taxon>Linnemannia</taxon>
    </lineage>
</organism>
<reference evidence="1" key="1">
    <citation type="journal article" date="2020" name="Fungal Divers.">
        <title>Resolving the Mortierellaceae phylogeny through synthesis of multi-gene phylogenetics and phylogenomics.</title>
        <authorList>
            <person name="Vandepol N."/>
            <person name="Liber J."/>
            <person name="Desiro A."/>
            <person name="Na H."/>
            <person name="Kennedy M."/>
            <person name="Barry K."/>
            <person name="Grigoriev I.V."/>
            <person name="Miller A.N."/>
            <person name="O'Donnell K."/>
            <person name="Stajich J.E."/>
            <person name="Bonito G."/>
        </authorList>
    </citation>
    <scope>NUCLEOTIDE SEQUENCE</scope>
    <source>
        <strain evidence="1">NVP60</strain>
    </source>
</reference>
<protein>
    <submittedName>
        <fullName evidence="1">Uncharacterized protein</fullName>
    </submittedName>
</protein>
<keyword evidence="2" id="KW-1185">Reference proteome</keyword>
<name>A0A9P6UF17_9FUNG</name>
<gene>
    <name evidence="1" type="ORF">BGZ97_005764</name>
</gene>
<proteinExistence type="predicted"/>
<accession>A0A9P6UF17</accession>
<comment type="caution">
    <text evidence="1">The sequence shown here is derived from an EMBL/GenBank/DDBJ whole genome shotgun (WGS) entry which is preliminary data.</text>
</comment>
<dbReference type="OrthoDB" id="2316787at2759"/>
<dbReference type="AlphaFoldDB" id="A0A9P6UF17"/>
<evidence type="ECO:0000313" key="2">
    <source>
        <dbReference type="Proteomes" id="UP000823405"/>
    </source>
</evidence>
<dbReference type="EMBL" id="JAAAIN010002580">
    <property type="protein sequence ID" value="KAG0291880.1"/>
    <property type="molecule type" value="Genomic_DNA"/>
</dbReference>
<dbReference type="Proteomes" id="UP000823405">
    <property type="component" value="Unassembled WGS sequence"/>
</dbReference>